<dbReference type="Gene3D" id="1.20.140.10">
    <property type="entry name" value="Butyryl-CoA Dehydrogenase, subunit A, domain 3"/>
    <property type="match status" value="1"/>
</dbReference>
<dbReference type="InterPro" id="IPR013107">
    <property type="entry name" value="Acyl-CoA_DH_C"/>
</dbReference>
<dbReference type="Pfam" id="PF08028">
    <property type="entry name" value="Acyl-CoA_dh_2"/>
    <property type="match status" value="1"/>
</dbReference>
<dbReference type="Gene3D" id="1.10.540.10">
    <property type="entry name" value="Acyl-CoA dehydrogenase/oxidase, N-terminal domain"/>
    <property type="match status" value="1"/>
</dbReference>
<dbReference type="Gene3D" id="2.40.110.10">
    <property type="entry name" value="Butyryl-CoA Dehydrogenase, subunit A, domain 2"/>
    <property type="match status" value="1"/>
</dbReference>
<gene>
    <name evidence="4" type="ORF">RQC66_33650</name>
</gene>
<protein>
    <submittedName>
        <fullName evidence="4">Acyl-CoA dehydrogenase family protein</fullName>
    </submittedName>
</protein>
<accession>A0ABU3M2D9</accession>
<dbReference type="InterPro" id="IPR013786">
    <property type="entry name" value="AcylCoA_DH/ox_N"/>
</dbReference>
<evidence type="ECO:0000259" key="2">
    <source>
        <dbReference type="Pfam" id="PF02771"/>
    </source>
</evidence>
<dbReference type="InterPro" id="IPR037069">
    <property type="entry name" value="AcylCoA_DH/ox_N_sf"/>
</dbReference>
<feature type="domain" description="Acyl-CoA dehydrogenase/oxidase N-terminal" evidence="2">
    <location>
        <begin position="17"/>
        <end position="88"/>
    </location>
</feature>
<proteinExistence type="predicted"/>
<dbReference type="EMBL" id="JAVTLL010000027">
    <property type="protein sequence ID" value="MDT7845671.1"/>
    <property type="molecule type" value="Genomic_DNA"/>
</dbReference>
<dbReference type="InterPro" id="IPR036250">
    <property type="entry name" value="AcylCo_DH-like_C"/>
</dbReference>
<dbReference type="PIRSF" id="PIRSF016578">
    <property type="entry name" value="HsaA"/>
    <property type="match status" value="1"/>
</dbReference>
<evidence type="ECO:0000313" key="4">
    <source>
        <dbReference type="EMBL" id="MDT7845671.1"/>
    </source>
</evidence>
<dbReference type="PANTHER" id="PTHR43884:SF25">
    <property type="entry name" value="ACYL-COA DEHYDROGENASE YDBM-RELATED"/>
    <property type="match status" value="1"/>
</dbReference>
<comment type="caution">
    <text evidence="4">The sequence shown here is derived from an EMBL/GenBank/DDBJ whole genome shotgun (WGS) entry which is preliminary data.</text>
</comment>
<evidence type="ECO:0000259" key="3">
    <source>
        <dbReference type="Pfam" id="PF08028"/>
    </source>
</evidence>
<dbReference type="InterPro" id="IPR046373">
    <property type="entry name" value="Acyl-CoA_Oxase/DH_mid-dom_sf"/>
</dbReference>
<keyword evidence="5" id="KW-1185">Reference proteome</keyword>
<dbReference type="Pfam" id="PF02771">
    <property type="entry name" value="Acyl-CoA_dh_N"/>
    <property type="match status" value="1"/>
</dbReference>
<dbReference type="SUPFAM" id="SSF47203">
    <property type="entry name" value="Acyl-CoA dehydrogenase C-terminal domain-like"/>
    <property type="match status" value="1"/>
</dbReference>
<dbReference type="PANTHER" id="PTHR43884">
    <property type="entry name" value="ACYL-COA DEHYDROGENASE"/>
    <property type="match status" value="1"/>
</dbReference>
<evidence type="ECO:0000313" key="5">
    <source>
        <dbReference type="Proteomes" id="UP001257948"/>
    </source>
</evidence>
<feature type="domain" description="Acyl-CoA dehydrogenase C-terminal" evidence="3">
    <location>
        <begin position="233"/>
        <end position="361"/>
    </location>
</feature>
<reference evidence="5" key="1">
    <citation type="submission" date="2023-07" db="EMBL/GenBank/DDBJ databases">
        <title>Draft genome sequence of the endophytic actinobacterium Streptomyces justiciae WPN32, a potential antibiotic producer.</title>
        <authorList>
            <person name="Yasawong M."/>
            <person name="Pana W."/>
            <person name="Ganta P."/>
            <person name="Santapan N."/>
            <person name="Songngamsuk T."/>
            <person name="Phatcharaharikarn M."/>
            <person name="Kerdtoob S."/>
            <person name="Nantapong N."/>
        </authorList>
    </citation>
    <scope>NUCLEOTIDE SEQUENCE [LARGE SCALE GENOMIC DNA]</scope>
    <source>
        <strain evidence="5">WPN32</strain>
    </source>
</reference>
<name>A0ABU3M2D9_9ACTN</name>
<dbReference type="InterPro" id="IPR009100">
    <property type="entry name" value="AcylCoA_DH/oxidase_NM_dom_sf"/>
</dbReference>
<dbReference type="RefSeq" id="WP_314205876.1">
    <property type="nucleotide sequence ID" value="NZ_JAVTLL010000027.1"/>
</dbReference>
<dbReference type="Proteomes" id="UP001257948">
    <property type="component" value="Unassembled WGS sequence"/>
</dbReference>
<dbReference type="SUPFAM" id="SSF56645">
    <property type="entry name" value="Acyl-CoA dehydrogenase NM domain-like"/>
    <property type="match status" value="1"/>
</dbReference>
<sequence length="382" mass="40599">MTRVSPVDLPAVLEPFIREALAEAESRADLPKELVEALRDHGAFRMLTPREYGGTESSLTELLDVYERLARIDASVAWTVWNGNWGFLGALLDERGAERLWGGGADPVFANSGSPGTAVAEGDAYRVSGHWKIVSGIGHADRLVVVAVVLEGGAPREVAAGVPDVRLFVLGRDQVEVRHTWDVTGMRGTGSDDVLADGAVVPAELAARFDVPARLDRPPYRTFIPALVLPGCTAVALGVARAMVDDVIALAPGKTTMTGTPLADTARAQSAIARAQTDVRAAHLLLMTAAGALTEAGENGEEATLDLRADLRGAMSHAAQVCRRALVSMYELAGSASLYRHNTVERRFRDGMAALQHANHSADCFEAVGRVRLGAEPGLPLF</sequence>
<evidence type="ECO:0000256" key="1">
    <source>
        <dbReference type="ARBA" id="ARBA00023002"/>
    </source>
</evidence>
<keyword evidence="1" id="KW-0560">Oxidoreductase</keyword>
<organism evidence="4 5">
    <name type="scientific">Streptomyces justiciae</name>
    <dbReference type="NCBI Taxonomy" id="2780140"/>
    <lineage>
        <taxon>Bacteria</taxon>
        <taxon>Bacillati</taxon>
        <taxon>Actinomycetota</taxon>
        <taxon>Actinomycetes</taxon>
        <taxon>Kitasatosporales</taxon>
        <taxon>Streptomycetaceae</taxon>
        <taxon>Streptomyces</taxon>
    </lineage>
</organism>